<name>A0A8X6MQY3_NEPPI</name>
<dbReference type="Proteomes" id="UP000887013">
    <property type="component" value="Unassembled WGS sequence"/>
</dbReference>
<proteinExistence type="predicted"/>
<accession>A0A8X6MQY3</accession>
<gene>
    <name evidence="1" type="ORF">NPIL_530321</name>
</gene>
<organism evidence="1 2">
    <name type="scientific">Nephila pilipes</name>
    <name type="common">Giant wood spider</name>
    <name type="synonym">Nephila maculata</name>
    <dbReference type="NCBI Taxonomy" id="299642"/>
    <lineage>
        <taxon>Eukaryota</taxon>
        <taxon>Metazoa</taxon>
        <taxon>Ecdysozoa</taxon>
        <taxon>Arthropoda</taxon>
        <taxon>Chelicerata</taxon>
        <taxon>Arachnida</taxon>
        <taxon>Araneae</taxon>
        <taxon>Araneomorphae</taxon>
        <taxon>Entelegynae</taxon>
        <taxon>Araneoidea</taxon>
        <taxon>Nephilidae</taxon>
        <taxon>Nephila</taxon>
    </lineage>
</organism>
<comment type="caution">
    <text evidence="1">The sequence shown here is derived from an EMBL/GenBank/DDBJ whole genome shotgun (WGS) entry which is preliminary data.</text>
</comment>
<dbReference type="AlphaFoldDB" id="A0A8X6MQY3"/>
<sequence>MHLLCTEQDDSRGFFLVEQQRLIECLGTRENECRPVVTSKSVCDSVTEIHPLNALCEINATYSISAYRGRTVKNP</sequence>
<dbReference type="EMBL" id="BMAW01049878">
    <property type="protein sequence ID" value="GFS72951.1"/>
    <property type="molecule type" value="Genomic_DNA"/>
</dbReference>
<evidence type="ECO:0000313" key="2">
    <source>
        <dbReference type="Proteomes" id="UP000887013"/>
    </source>
</evidence>
<reference evidence="1" key="1">
    <citation type="submission" date="2020-08" db="EMBL/GenBank/DDBJ databases">
        <title>Multicomponent nature underlies the extraordinary mechanical properties of spider dragline silk.</title>
        <authorList>
            <person name="Kono N."/>
            <person name="Nakamura H."/>
            <person name="Mori M."/>
            <person name="Yoshida Y."/>
            <person name="Ohtoshi R."/>
            <person name="Malay A.D."/>
            <person name="Moran D.A.P."/>
            <person name="Tomita M."/>
            <person name="Numata K."/>
            <person name="Arakawa K."/>
        </authorList>
    </citation>
    <scope>NUCLEOTIDE SEQUENCE</scope>
</reference>
<protein>
    <submittedName>
        <fullName evidence="1">Uncharacterized protein</fullName>
    </submittedName>
</protein>
<keyword evidence="2" id="KW-1185">Reference proteome</keyword>
<evidence type="ECO:0000313" key="1">
    <source>
        <dbReference type="EMBL" id="GFS72951.1"/>
    </source>
</evidence>